<dbReference type="OMA" id="KEFATCR"/>
<dbReference type="Pfam" id="PF06985">
    <property type="entry name" value="HET"/>
    <property type="match status" value="1"/>
</dbReference>
<dbReference type="AlphaFoldDB" id="A0A1S8A927"/>
<evidence type="ECO:0000259" key="1">
    <source>
        <dbReference type="Pfam" id="PF06985"/>
    </source>
</evidence>
<sequence length="548" mass="61357">MRLININTHELGEFIGTPEDPIPPYVILSHTWGVNEVTYTEMMRPNPDTFKKEGYIKILEFASAVALRTASTNDPIEYVWVDTCCIDKSSSAELSEAINSMYRWYKNAKHCYVYLSDVGGFEPDPEDEASQAPAKDQNARMRDALENCRWMTRGWTLQELLANPQVLFFNRDWELLFRKKDWIPQLSMLLGIGRDVLTTCDPSLASVAQRMSWASRRRTTRAEDIAYCLLGIFDVSMPLLYGEGGEKAFVRLQEEIMKSSDDHSLFAWRNLDREYASCHGLLAASPAKFAMSHNVAFVDDPEDNAPFSVTNKGLSLILPLARVAGKPDLFIGLLNCRDPGPDGEPLGIYLIQLGGGQFARVDADELWIVGGGPNLQDATASAIDLPSPMQFYVRQNIRLPADYVTSDVGGFLVTEDITSPDIFLCEASPNVTWISHQGFIPILAEDGGKQEFLCYSSRADNTMGAVIIILMWDRQSQKFGVKFHYHGRWPSETSTQSRLLDKNLLQTVGPPADEFRFYVAGGHRVASADMQLGLMGRLVVIKVAIRIK</sequence>
<evidence type="ECO:0000313" key="4">
    <source>
        <dbReference type="Proteomes" id="UP000054516"/>
    </source>
</evidence>
<feature type="domain" description="Heterokaryon incompatibility" evidence="1">
    <location>
        <begin position="25"/>
        <end position="159"/>
    </location>
</feature>
<dbReference type="EMBL" id="DF977484">
    <property type="protein sequence ID" value="GAW26616.1"/>
    <property type="molecule type" value="Genomic_DNA"/>
</dbReference>
<evidence type="ECO:0000259" key="2">
    <source>
        <dbReference type="Pfam" id="PF26640"/>
    </source>
</evidence>
<dbReference type="InterPro" id="IPR058525">
    <property type="entry name" value="DUF8212"/>
</dbReference>
<dbReference type="PANTHER" id="PTHR10622:SF10">
    <property type="entry name" value="HET DOMAIN-CONTAINING PROTEIN"/>
    <property type="match status" value="1"/>
</dbReference>
<feature type="domain" description="DUF8212" evidence="2">
    <location>
        <begin position="247"/>
        <end position="280"/>
    </location>
</feature>
<gene>
    <name evidence="3" type="ORF">SAMD00023353_3901140</name>
</gene>
<dbReference type="PANTHER" id="PTHR10622">
    <property type="entry name" value="HET DOMAIN-CONTAINING PROTEIN"/>
    <property type="match status" value="1"/>
</dbReference>
<evidence type="ECO:0000313" key="3">
    <source>
        <dbReference type="EMBL" id="GAW26616.1"/>
    </source>
</evidence>
<name>A0A1S8A927_ROSNE</name>
<keyword evidence="4" id="KW-1185">Reference proteome</keyword>
<proteinExistence type="predicted"/>
<organism evidence="3">
    <name type="scientific">Rosellinia necatrix</name>
    <name type="common">White root-rot fungus</name>
    <dbReference type="NCBI Taxonomy" id="77044"/>
    <lineage>
        <taxon>Eukaryota</taxon>
        <taxon>Fungi</taxon>
        <taxon>Dikarya</taxon>
        <taxon>Ascomycota</taxon>
        <taxon>Pezizomycotina</taxon>
        <taxon>Sordariomycetes</taxon>
        <taxon>Xylariomycetidae</taxon>
        <taxon>Xylariales</taxon>
        <taxon>Xylariaceae</taxon>
        <taxon>Rosellinia</taxon>
    </lineage>
</organism>
<protein>
    <submittedName>
        <fullName evidence="3">Putative het domain-containing protein</fullName>
    </submittedName>
</protein>
<dbReference type="OrthoDB" id="194358at2759"/>
<dbReference type="Pfam" id="PF26640">
    <property type="entry name" value="DUF8212"/>
    <property type="match status" value="1"/>
</dbReference>
<reference evidence="3" key="1">
    <citation type="submission" date="2016-03" db="EMBL/GenBank/DDBJ databases">
        <title>Draft genome sequence of Rosellinia necatrix.</title>
        <authorList>
            <person name="Kanematsu S."/>
        </authorList>
    </citation>
    <scope>NUCLEOTIDE SEQUENCE [LARGE SCALE GENOMIC DNA]</scope>
    <source>
        <strain evidence="3">W97</strain>
    </source>
</reference>
<accession>A0A1S8A927</accession>
<dbReference type="STRING" id="77044.A0A1S8A927"/>
<dbReference type="InterPro" id="IPR010730">
    <property type="entry name" value="HET"/>
</dbReference>
<dbReference type="Proteomes" id="UP000054516">
    <property type="component" value="Unassembled WGS sequence"/>
</dbReference>